<feature type="transmembrane region" description="Helical" evidence="8">
    <location>
        <begin position="156"/>
        <end position="182"/>
    </location>
</feature>
<keyword evidence="3 8" id="KW-0812">Transmembrane</keyword>
<keyword evidence="7 8" id="KW-0472">Membrane</keyword>
<keyword evidence="6" id="KW-0051">Antiviral defense</keyword>
<dbReference type="GO" id="GO:0000166">
    <property type="term" value="F:nucleotide binding"/>
    <property type="evidence" value="ECO:0007669"/>
    <property type="project" value="UniProtKB-KW"/>
</dbReference>
<gene>
    <name evidence="10" type="ORF">NONO_c75840</name>
</gene>
<dbReference type="AlphaFoldDB" id="W5TT11"/>
<keyword evidence="2" id="KW-1003">Cell membrane</keyword>
<accession>W5TT11</accession>
<dbReference type="GO" id="GO:0051607">
    <property type="term" value="P:defense response to virus"/>
    <property type="evidence" value="ECO:0007669"/>
    <property type="project" value="UniProtKB-KW"/>
</dbReference>
<dbReference type="HOGENOM" id="CLU_1426662_0_0_11"/>
<evidence type="ECO:0000256" key="1">
    <source>
        <dbReference type="ARBA" id="ARBA00004236"/>
    </source>
</evidence>
<dbReference type="GO" id="GO:0005886">
    <property type="term" value="C:plasma membrane"/>
    <property type="evidence" value="ECO:0007669"/>
    <property type="project" value="UniProtKB-SubCell"/>
</dbReference>
<keyword evidence="11" id="KW-1185">Reference proteome</keyword>
<organism evidence="10 11">
    <name type="scientific">Nocardia nova SH22a</name>
    <dbReference type="NCBI Taxonomy" id="1415166"/>
    <lineage>
        <taxon>Bacteria</taxon>
        <taxon>Bacillati</taxon>
        <taxon>Actinomycetota</taxon>
        <taxon>Actinomycetes</taxon>
        <taxon>Mycobacteriales</taxon>
        <taxon>Nocardiaceae</taxon>
        <taxon>Nocardia</taxon>
    </lineage>
</organism>
<keyword evidence="5 8" id="KW-1133">Transmembrane helix</keyword>
<evidence type="ECO:0000256" key="7">
    <source>
        <dbReference type="ARBA" id="ARBA00023136"/>
    </source>
</evidence>
<dbReference type="EMBL" id="CP006850">
    <property type="protein sequence ID" value="AHH22339.1"/>
    <property type="molecule type" value="Genomic_DNA"/>
</dbReference>
<feature type="domain" description="Pycsar effector protein" evidence="9">
    <location>
        <begin position="24"/>
        <end position="179"/>
    </location>
</feature>
<evidence type="ECO:0000259" key="9">
    <source>
        <dbReference type="Pfam" id="PF18967"/>
    </source>
</evidence>
<keyword evidence="4" id="KW-0547">Nucleotide-binding</keyword>
<feature type="transmembrane region" description="Helical" evidence="8">
    <location>
        <begin position="69"/>
        <end position="93"/>
    </location>
</feature>
<dbReference type="Proteomes" id="UP000019150">
    <property type="component" value="Chromosome"/>
</dbReference>
<name>W5TT11_9NOCA</name>
<evidence type="ECO:0000256" key="5">
    <source>
        <dbReference type="ARBA" id="ARBA00022989"/>
    </source>
</evidence>
<evidence type="ECO:0000256" key="4">
    <source>
        <dbReference type="ARBA" id="ARBA00022741"/>
    </source>
</evidence>
<evidence type="ECO:0000313" key="10">
    <source>
        <dbReference type="EMBL" id="AHH22339.1"/>
    </source>
</evidence>
<feature type="transmembrane region" description="Helical" evidence="8">
    <location>
        <begin position="42"/>
        <end position="63"/>
    </location>
</feature>
<evidence type="ECO:0000256" key="6">
    <source>
        <dbReference type="ARBA" id="ARBA00023118"/>
    </source>
</evidence>
<evidence type="ECO:0000256" key="2">
    <source>
        <dbReference type="ARBA" id="ARBA00022475"/>
    </source>
</evidence>
<evidence type="ECO:0000256" key="8">
    <source>
        <dbReference type="SAM" id="Phobius"/>
    </source>
</evidence>
<dbReference type="InterPro" id="IPR043760">
    <property type="entry name" value="PycTM_dom"/>
</dbReference>
<dbReference type="KEGG" id="nno:NONO_c75840"/>
<evidence type="ECO:0000313" key="11">
    <source>
        <dbReference type="Proteomes" id="UP000019150"/>
    </source>
</evidence>
<reference evidence="10 11" key="1">
    <citation type="journal article" date="2014" name="Appl. Environ. Microbiol.">
        <title>Insights into the Microbial Degradation of Rubber and Gutta-Percha by Analysis of the Complete Genome of Nocardia nova SH22a.</title>
        <authorList>
            <person name="Luo Q."/>
            <person name="Hiessl S."/>
            <person name="Poehlein A."/>
            <person name="Daniel R."/>
            <person name="Steinbuchel A."/>
        </authorList>
    </citation>
    <scope>NUCLEOTIDE SEQUENCE [LARGE SCALE GENOMIC DNA]</scope>
    <source>
        <strain evidence="10">SH22a</strain>
    </source>
</reference>
<protein>
    <recommendedName>
        <fullName evidence="9">Pycsar effector protein domain-containing protein</fullName>
    </recommendedName>
</protein>
<proteinExistence type="predicted"/>
<evidence type="ECO:0000256" key="3">
    <source>
        <dbReference type="ARBA" id="ARBA00022692"/>
    </source>
</evidence>
<dbReference type="eggNOG" id="ENOG5032K87">
    <property type="taxonomic scope" value="Bacteria"/>
</dbReference>
<dbReference type="RefSeq" id="WP_025353605.1">
    <property type="nucleotide sequence ID" value="NZ_CP006850.1"/>
</dbReference>
<dbReference type="PATRIC" id="fig|1415166.3.peg.7783"/>
<dbReference type="OrthoDB" id="4550756at2"/>
<dbReference type="STRING" id="1415166.NONO_c75840"/>
<comment type="subcellular location">
    <subcellularLocation>
        <location evidence="1">Cell membrane</location>
    </subcellularLocation>
</comment>
<sequence length="190" mass="19860">MIGALARLRATITDSAPEPHVDDAWRLLTMILELLKHAETKAVAALATAGVLGQLLLSVVRSASGTEGATQRICLVLAAVAIAGAAICAAAALRPRLGARRGTTNPLYFGHITAGFGFSRESYAKELTALTRDPETMSAQLAAQIWENAAVARRKFLFATIAVWCLLLAILLSAAAVCLAVAQGAPVRNS</sequence>
<dbReference type="Pfam" id="PF18967">
    <property type="entry name" value="PycTM"/>
    <property type="match status" value="1"/>
</dbReference>